<accession>A0A3A2ZX82</accession>
<protein>
    <submittedName>
        <fullName evidence="1">Uncharacterized protein</fullName>
    </submittedName>
</protein>
<evidence type="ECO:0000313" key="2">
    <source>
        <dbReference type="Proteomes" id="UP000266188"/>
    </source>
</evidence>
<dbReference type="Proteomes" id="UP000266188">
    <property type="component" value="Unassembled WGS sequence"/>
</dbReference>
<keyword evidence="2" id="KW-1185">Reference proteome</keyword>
<proteinExistence type="predicted"/>
<gene>
    <name evidence="1" type="ORF">PHISCL_01662</name>
</gene>
<evidence type="ECO:0000313" key="1">
    <source>
        <dbReference type="EMBL" id="RJE25977.1"/>
    </source>
</evidence>
<sequence length="146" mass="16278">MPASNDVCQPLKQALGLISEYSGISNNYTKLYRRLLSIVGLLSHLEILSLDADSGDSHEQYNLSMQNTNHTPAPVHLPEPVELDQFLHITPPLTSIGTTSQQQDSIPDLFPFYQGDHQQMDSFMSGSVWNELDKLLTSRLNSVEPP</sequence>
<organism evidence="1 2">
    <name type="scientific">Aspergillus sclerotialis</name>
    <dbReference type="NCBI Taxonomy" id="2070753"/>
    <lineage>
        <taxon>Eukaryota</taxon>
        <taxon>Fungi</taxon>
        <taxon>Dikarya</taxon>
        <taxon>Ascomycota</taxon>
        <taxon>Pezizomycotina</taxon>
        <taxon>Eurotiomycetes</taxon>
        <taxon>Eurotiomycetidae</taxon>
        <taxon>Eurotiales</taxon>
        <taxon>Aspergillaceae</taxon>
        <taxon>Aspergillus</taxon>
        <taxon>Aspergillus subgen. Polypaecilum</taxon>
    </lineage>
</organism>
<reference evidence="2" key="1">
    <citation type="submission" date="2017-02" db="EMBL/GenBank/DDBJ databases">
        <authorList>
            <person name="Tafer H."/>
            <person name="Lopandic K."/>
        </authorList>
    </citation>
    <scope>NUCLEOTIDE SEQUENCE [LARGE SCALE GENOMIC DNA]</scope>
    <source>
        <strain evidence="2">CBS 366.77</strain>
    </source>
</reference>
<dbReference type="EMBL" id="MVGC01000032">
    <property type="protein sequence ID" value="RJE25977.1"/>
    <property type="molecule type" value="Genomic_DNA"/>
</dbReference>
<name>A0A3A2ZX82_9EURO</name>
<comment type="caution">
    <text evidence="1">The sequence shown here is derived from an EMBL/GenBank/DDBJ whole genome shotgun (WGS) entry which is preliminary data.</text>
</comment>
<dbReference type="AlphaFoldDB" id="A0A3A2ZX82"/>